<dbReference type="SUPFAM" id="SSF46785">
    <property type="entry name" value="Winged helix' DNA-binding domain"/>
    <property type="match status" value="1"/>
</dbReference>
<dbReference type="SMART" id="SM00347">
    <property type="entry name" value="HTH_MARR"/>
    <property type="match status" value="1"/>
</dbReference>
<feature type="domain" description="HTH marR-type" evidence="1">
    <location>
        <begin position="3"/>
        <end position="133"/>
    </location>
</feature>
<dbReference type="Gene3D" id="1.10.10.10">
    <property type="entry name" value="Winged helix-like DNA-binding domain superfamily/Winged helix DNA-binding domain"/>
    <property type="match status" value="1"/>
</dbReference>
<evidence type="ECO:0000259" key="1">
    <source>
        <dbReference type="PROSITE" id="PS50995"/>
    </source>
</evidence>
<keyword evidence="3" id="KW-1185">Reference proteome</keyword>
<evidence type="ECO:0000313" key="2">
    <source>
        <dbReference type="EMBL" id="MFG1251918.1"/>
    </source>
</evidence>
<reference evidence="2 3" key="1">
    <citation type="submission" date="2024-02" db="EMBL/GenBank/DDBJ databases">
        <title>Expansion and revision of Xanthobacter and proposal of Roseixanthobacter gen. nov.</title>
        <authorList>
            <person name="Soltysiak M.P.M."/>
            <person name="Jalihal A."/>
            <person name="Ory A."/>
            <person name="Chrisophersen C."/>
            <person name="Lee A.D."/>
            <person name="Boulton J."/>
            <person name="Springer M."/>
        </authorList>
    </citation>
    <scope>NUCLEOTIDE SEQUENCE [LARGE SCALE GENOMIC DNA]</scope>
    <source>
        <strain evidence="2 3">CB5</strain>
    </source>
</reference>
<protein>
    <submittedName>
        <fullName evidence="2">MarR family winged helix-turn-helix transcriptional regulator</fullName>
    </submittedName>
</protein>
<sequence>MDTPCHCARLRRATRRISAIYDEGFAPFGINVAQYSLLRSVRDKGEVSMTELGRMLELDRSTVGRNVRVLSKHGLVEMRRGKDDQREACIALTPQGTELLKTAAEAWRRSQKTIEDRLGKDRLEQLRDLLAAL</sequence>
<dbReference type="PROSITE" id="PS50995">
    <property type="entry name" value="HTH_MARR_2"/>
    <property type="match status" value="1"/>
</dbReference>
<accession>A0ABW6ZDQ0</accession>
<dbReference type="Proteomes" id="UP001604043">
    <property type="component" value="Unassembled WGS sequence"/>
</dbReference>
<dbReference type="EMBL" id="JBAFUR010000001">
    <property type="protein sequence ID" value="MFG1251918.1"/>
    <property type="molecule type" value="Genomic_DNA"/>
</dbReference>
<dbReference type="PANTHER" id="PTHR33164">
    <property type="entry name" value="TRANSCRIPTIONAL REGULATOR, MARR FAMILY"/>
    <property type="match status" value="1"/>
</dbReference>
<dbReference type="Pfam" id="PF12802">
    <property type="entry name" value="MarR_2"/>
    <property type="match status" value="1"/>
</dbReference>
<dbReference type="PRINTS" id="PR00598">
    <property type="entry name" value="HTHMARR"/>
</dbReference>
<name>A0ABW6ZDQ0_9HYPH</name>
<dbReference type="InterPro" id="IPR000835">
    <property type="entry name" value="HTH_MarR-typ"/>
</dbReference>
<dbReference type="InterPro" id="IPR036388">
    <property type="entry name" value="WH-like_DNA-bd_sf"/>
</dbReference>
<dbReference type="InterPro" id="IPR036390">
    <property type="entry name" value="WH_DNA-bd_sf"/>
</dbReference>
<dbReference type="PANTHER" id="PTHR33164:SF105">
    <property type="entry name" value="TRANSCRIPTIONAL REPRESSOR PROTEIN-RELATED"/>
    <property type="match status" value="1"/>
</dbReference>
<gene>
    <name evidence="2" type="ORF">V5F30_06875</name>
</gene>
<dbReference type="InterPro" id="IPR039422">
    <property type="entry name" value="MarR/SlyA-like"/>
</dbReference>
<evidence type="ECO:0000313" key="3">
    <source>
        <dbReference type="Proteomes" id="UP001604043"/>
    </source>
</evidence>
<comment type="caution">
    <text evidence="2">The sequence shown here is derived from an EMBL/GenBank/DDBJ whole genome shotgun (WGS) entry which is preliminary data.</text>
</comment>
<proteinExistence type="predicted"/>
<organism evidence="2 3">
    <name type="scientific">Xanthobacter aminoxidans</name>
    <dbReference type="NCBI Taxonomy" id="186280"/>
    <lineage>
        <taxon>Bacteria</taxon>
        <taxon>Pseudomonadati</taxon>
        <taxon>Pseudomonadota</taxon>
        <taxon>Alphaproteobacteria</taxon>
        <taxon>Hyphomicrobiales</taxon>
        <taxon>Xanthobacteraceae</taxon>
        <taxon>Xanthobacter</taxon>
    </lineage>
</organism>
<dbReference type="RefSeq" id="WP_394005622.1">
    <property type="nucleotide sequence ID" value="NZ_JBAFUR010000001.1"/>
</dbReference>